<proteinExistence type="predicted"/>
<dbReference type="Proteomes" id="UP000191040">
    <property type="component" value="Chromosome I"/>
</dbReference>
<feature type="DNA-binding region" description="H-T-H motif" evidence="2">
    <location>
        <begin position="36"/>
        <end position="55"/>
    </location>
</feature>
<name>A0A1T4Z3P0_9ACTN</name>
<evidence type="ECO:0000256" key="2">
    <source>
        <dbReference type="PROSITE-ProRule" id="PRU00335"/>
    </source>
</evidence>
<reference evidence="5" key="1">
    <citation type="submission" date="2017-02" db="EMBL/GenBank/DDBJ databases">
        <authorList>
            <person name="Varghese N."/>
            <person name="Submissions S."/>
        </authorList>
    </citation>
    <scope>NUCLEOTIDE SEQUENCE [LARGE SCALE GENOMIC DNA]</scope>
    <source>
        <strain evidence="5">9H-4</strain>
    </source>
</reference>
<evidence type="ECO:0000313" key="4">
    <source>
        <dbReference type="EMBL" id="SKB08165.1"/>
    </source>
</evidence>
<accession>A0A1T4Z3P0</accession>
<keyword evidence="5" id="KW-1185">Reference proteome</keyword>
<evidence type="ECO:0000256" key="1">
    <source>
        <dbReference type="ARBA" id="ARBA00023125"/>
    </source>
</evidence>
<dbReference type="Gene3D" id="1.10.357.10">
    <property type="entry name" value="Tetracycline Repressor, domain 2"/>
    <property type="match status" value="1"/>
</dbReference>
<dbReference type="AlphaFoldDB" id="A0A1T4Z3P0"/>
<gene>
    <name evidence="4" type="ORF">SAMN06295964_2034</name>
</gene>
<dbReference type="GO" id="GO:0003700">
    <property type="term" value="F:DNA-binding transcription factor activity"/>
    <property type="evidence" value="ECO:0007669"/>
    <property type="project" value="TreeGrafter"/>
</dbReference>
<dbReference type="SUPFAM" id="SSF46689">
    <property type="entry name" value="Homeodomain-like"/>
    <property type="match status" value="1"/>
</dbReference>
<dbReference type="InterPro" id="IPR009057">
    <property type="entry name" value="Homeodomain-like_sf"/>
</dbReference>
<dbReference type="InterPro" id="IPR041583">
    <property type="entry name" value="TetR_C_31"/>
</dbReference>
<sequence length="226" mass="24428">MAPRAQLSQERSRQRREALLEAAVDLFVEGGSRAVTHRAVAAAAGLPAATTTYYFATIDELLREALNHHIERWLETVGKLADVDVAGLMSLITRDTSVQFASTVLAKRTPANSTRELAVILGAARDPQLREAAVRALTTGQHLLEDFLHKAGIADAEGLAEDLVALIAGVALRRSAGVNPEEEEPAKVVRALRNLVIGHLLEDETGTRMLEELRDRTLSGRSDASP</sequence>
<dbReference type="InterPro" id="IPR050109">
    <property type="entry name" value="HTH-type_TetR-like_transc_reg"/>
</dbReference>
<protein>
    <submittedName>
        <fullName evidence="4">Transcriptional regulator, TetR family</fullName>
    </submittedName>
</protein>
<dbReference type="GO" id="GO:0000976">
    <property type="term" value="F:transcription cis-regulatory region binding"/>
    <property type="evidence" value="ECO:0007669"/>
    <property type="project" value="TreeGrafter"/>
</dbReference>
<dbReference type="PANTHER" id="PTHR30055:SF226">
    <property type="entry name" value="HTH-TYPE TRANSCRIPTIONAL REGULATOR PKSA"/>
    <property type="match status" value="1"/>
</dbReference>
<evidence type="ECO:0000259" key="3">
    <source>
        <dbReference type="PROSITE" id="PS50977"/>
    </source>
</evidence>
<dbReference type="OrthoDB" id="6929199at2"/>
<dbReference type="RefSeq" id="WP_078700049.1">
    <property type="nucleotide sequence ID" value="NZ_LT796768.1"/>
</dbReference>
<feature type="domain" description="HTH tetR-type" evidence="3">
    <location>
        <begin position="13"/>
        <end position="73"/>
    </location>
</feature>
<organism evidence="4 5">
    <name type="scientific">Aeromicrobium choanae</name>
    <dbReference type="NCBI Taxonomy" id="1736691"/>
    <lineage>
        <taxon>Bacteria</taxon>
        <taxon>Bacillati</taxon>
        <taxon>Actinomycetota</taxon>
        <taxon>Actinomycetes</taxon>
        <taxon>Propionibacteriales</taxon>
        <taxon>Nocardioidaceae</taxon>
        <taxon>Aeromicrobium</taxon>
    </lineage>
</organism>
<dbReference type="Pfam" id="PF00440">
    <property type="entry name" value="TetR_N"/>
    <property type="match status" value="1"/>
</dbReference>
<dbReference type="PROSITE" id="PS50977">
    <property type="entry name" value="HTH_TETR_2"/>
    <property type="match status" value="1"/>
</dbReference>
<keyword evidence="1 2" id="KW-0238">DNA-binding</keyword>
<dbReference type="PANTHER" id="PTHR30055">
    <property type="entry name" value="HTH-TYPE TRANSCRIPTIONAL REGULATOR RUTR"/>
    <property type="match status" value="1"/>
</dbReference>
<dbReference type="Pfam" id="PF17940">
    <property type="entry name" value="TetR_C_31"/>
    <property type="match status" value="1"/>
</dbReference>
<evidence type="ECO:0000313" key="5">
    <source>
        <dbReference type="Proteomes" id="UP000191040"/>
    </source>
</evidence>
<dbReference type="EMBL" id="LT796768">
    <property type="protein sequence ID" value="SKB08165.1"/>
    <property type="molecule type" value="Genomic_DNA"/>
</dbReference>
<dbReference type="STRING" id="1736691.SAMN06295964_2034"/>
<dbReference type="InterPro" id="IPR001647">
    <property type="entry name" value="HTH_TetR"/>
</dbReference>